<dbReference type="Proteomes" id="UP001241571">
    <property type="component" value="Unassembled WGS sequence"/>
</dbReference>
<reference evidence="1 2" key="1">
    <citation type="submission" date="2023-06" db="EMBL/GenBank/DDBJ databases">
        <title>Acute promotion of culturable opportunistic pathogens and persistent increase of antibiotic resistance following antibiotic exposure in mouse gut microbiota.</title>
        <authorList>
            <person name="Li L."/>
            <person name="Wang B."/>
            <person name="Sun Y."/>
            <person name="Wang M."/>
            <person name="Xu H."/>
        </authorList>
    </citation>
    <scope>NUCLEOTIDE SEQUENCE [LARGE SCALE GENOMIC DNA]</scope>
    <source>
        <strain evidence="1 2">CRI2_2</strain>
    </source>
</reference>
<proteinExistence type="predicted"/>
<sequence>MGEYVRGYKEAIKDVRDLIDKRESSMKSQSELNKKQQELLDDLKHVYSWQHSHAWDLFYYLVDKDTQMFEEETIFNFYCLSEEESLKVLIIFSQWVLSPKE</sequence>
<gene>
    <name evidence="1" type="ORF">QRX88_08810</name>
</gene>
<organism evidence="1 2">
    <name type="scientific">Enterococcus gallinarum</name>
    <dbReference type="NCBI Taxonomy" id="1353"/>
    <lineage>
        <taxon>Bacteria</taxon>
        <taxon>Bacillati</taxon>
        <taxon>Bacillota</taxon>
        <taxon>Bacilli</taxon>
        <taxon>Lactobacillales</taxon>
        <taxon>Enterococcaceae</taxon>
        <taxon>Enterococcus</taxon>
    </lineage>
</organism>
<name>A0ABD4ZSY3_ENTGA</name>
<protein>
    <submittedName>
        <fullName evidence="1">Uncharacterized protein</fullName>
    </submittedName>
</protein>
<evidence type="ECO:0000313" key="1">
    <source>
        <dbReference type="EMBL" id="MDL4935812.1"/>
    </source>
</evidence>
<accession>A0ABD4ZSY3</accession>
<evidence type="ECO:0000313" key="2">
    <source>
        <dbReference type="Proteomes" id="UP001241571"/>
    </source>
</evidence>
<dbReference type="EMBL" id="JASUBT010000005">
    <property type="protein sequence ID" value="MDL4935812.1"/>
    <property type="molecule type" value="Genomic_DNA"/>
</dbReference>
<dbReference type="RefSeq" id="WP_285905970.1">
    <property type="nucleotide sequence ID" value="NZ_JASUBC010000002.1"/>
</dbReference>
<comment type="caution">
    <text evidence="1">The sequence shown here is derived from an EMBL/GenBank/DDBJ whole genome shotgun (WGS) entry which is preliminary data.</text>
</comment>
<dbReference type="AlphaFoldDB" id="A0ABD4ZSY3"/>